<evidence type="ECO:0000313" key="2">
    <source>
        <dbReference type="EMBL" id="DAF91019.1"/>
    </source>
</evidence>
<feature type="compositionally biased region" description="Low complexity" evidence="1">
    <location>
        <begin position="266"/>
        <end position="276"/>
    </location>
</feature>
<dbReference type="EMBL" id="BK016043">
    <property type="protein sequence ID" value="DAF91019.1"/>
    <property type="molecule type" value="Genomic_DNA"/>
</dbReference>
<feature type="region of interest" description="Disordered" evidence="1">
    <location>
        <begin position="249"/>
        <end position="282"/>
    </location>
</feature>
<feature type="compositionally biased region" description="Low complexity" evidence="1">
    <location>
        <begin position="249"/>
        <end position="259"/>
    </location>
</feature>
<protein>
    <submittedName>
        <fullName evidence="2">Major capsid protein</fullName>
    </submittedName>
</protein>
<sequence>MTTMRRRMNDLDWMRRGGEVCRSGTAPAGGSGEGSPGGGHRPRADDGMICRCMPGEIISRAEKDGRKTYTLSFSSEAPCSGWWMDEILVHTAEAVDLSRLRTTGTLLFHHGFDPAVGSMPIGGILKAELDVIKRRCTAEIVFDGEDAKASEIERKVENGWLKGISVRAQVLEWTVLRENEKSADGRFTGPVRLASKWEPIEISIEPTPADPSVGVGRGIGYTQILQREDQNMGNETNIVTGGAPVGQGMPAAPAAAPAAEGVQRSAAPEGAPAAGETGVARSAVPAGEDAIRAERERSARIVARCGSFPQLGLDPGDFIARGLSVNEVNEEILRRLGSGSAPVGGSVQVVADETDKLRSAACDGLLLRAGMRVEKPADGARDFRGMRLRDLAVDCVTRAGVQGALRMADDVLMRSALSPDSAFSGILSDTINKSMGIAYHAAPTTFERWTSKGSNTDFKPRKIFQISEAGELDEVPQNGELKFDAMKDTSATSVLATFGKTFGFTRQALINDDLDLLTRIPAAYVSAAKRGVNRAVYSILNANPVMADGNALFSAEHGNLGTGAKPSVASYQEAMGGMMTRKNLRGLEYLNIPPAFVIASPLQYAEHAVILRSTANPSGANSGVFNPFEGLMSLVQDANIEASSGALPYYFAADPSMCGTIEVCYLNGVEEPQLESQVGFDFLGIKYRIIHDRGVTLLDWRGLYKNPGSNT</sequence>
<proteinExistence type="predicted"/>
<feature type="region of interest" description="Disordered" evidence="1">
    <location>
        <begin position="22"/>
        <end position="46"/>
    </location>
</feature>
<organism evidence="2">
    <name type="scientific">Myoviridae sp. ct9Uc11</name>
    <dbReference type="NCBI Taxonomy" id="2825042"/>
    <lineage>
        <taxon>Viruses</taxon>
        <taxon>Duplodnaviria</taxon>
        <taxon>Heunggongvirae</taxon>
        <taxon>Uroviricota</taxon>
        <taxon>Caudoviricetes</taxon>
    </lineage>
</organism>
<feature type="compositionally biased region" description="Gly residues" evidence="1">
    <location>
        <begin position="27"/>
        <end position="39"/>
    </location>
</feature>
<name>A0A8S5U986_9CAUD</name>
<accession>A0A8S5U986</accession>
<dbReference type="Pfam" id="PF25209">
    <property type="entry name" value="Phage_capsid_4"/>
    <property type="match status" value="1"/>
</dbReference>
<reference evidence="2" key="1">
    <citation type="journal article" date="2021" name="Proc. Natl. Acad. Sci. U.S.A.">
        <title>A Catalog of Tens of Thousands of Viruses from Human Metagenomes Reveals Hidden Associations with Chronic Diseases.</title>
        <authorList>
            <person name="Tisza M.J."/>
            <person name="Buck C.B."/>
        </authorList>
    </citation>
    <scope>NUCLEOTIDE SEQUENCE</scope>
    <source>
        <strain evidence="2">Ct9Uc11</strain>
    </source>
</reference>
<evidence type="ECO:0000256" key="1">
    <source>
        <dbReference type="SAM" id="MobiDB-lite"/>
    </source>
</evidence>